<accession>A0ABU8U0Q2</accession>
<feature type="domain" description="HTH cro/C1-type" evidence="2">
    <location>
        <begin position="20"/>
        <end position="75"/>
    </location>
</feature>
<dbReference type="CDD" id="cd00093">
    <property type="entry name" value="HTH_XRE"/>
    <property type="match status" value="1"/>
</dbReference>
<feature type="compositionally biased region" description="Basic residues" evidence="1">
    <location>
        <begin position="118"/>
        <end position="134"/>
    </location>
</feature>
<evidence type="ECO:0000313" key="3">
    <source>
        <dbReference type="EMBL" id="MEJ8641449.1"/>
    </source>
</evidence>
<evidence type="ECO:0000313" key="4">
    <source>
        <dbReference type="Proteomes" id="UP001382904"/>
    </source>
</evidence>
<reference evidence="3 4" key="1">
    <citation type="submission" date="2024-03" db="EMBL/GenBank/DDBJ databases">
        <title>Novel Streptomyces species of biotechnological and ecological value are a feature of Machair soil.</title>
        <authorList>
            <person name="Prole J.R."/>
            <person name="Goodfellow M."/>
            <person name="Allenby N."/>
            <person name="Ward A.C."/>
        </authorList>
    </citation>
    <scope>NUCLEOTIDE SEQUENCE [LARGE SCALE GENOMIC DNA]</scope>
    <source>
        <strain evidence="3 4">MS1.HAVA.3</strain>
    </source>
</reference>
<feature type="region of interest" description="Disordered" evidence="1">
    <location>
        <begin position="74"/>
        <end position="159"/>
    </location>
</feature>
<organism evidence="3 4">
    <name type="scientific">Streptomyces caledonius</name>
    <dbReference type="NCBI Taxonomy" id="3134107"/>
    <lineage>
        <taxon>Bacteria</taxon>
        <taxon>Bacillati</taxon>
        <taxon>Actinomycetota</taxon>
        <taxon>Actinomycetes</taxon>
        <taxon>Kitasatosporales</taxon>
        <taxon>Streptomycetaceae</taxon>
        <taxon>Streptomyces</taxon>
    </lineage>
</organism>
<dbReference type="Gene3D" id="1.10.260.40">
    <property type="entry name" value="lambda repressor-like DNA-binding domains"/>
    <property type="match status" value="1"/>
</dbReference>
<dbReference type="Pfam" id="PF13560">
    <property type="entry name" value="HTH_31"/>
    <property type="match status" value="1"/>
</dbReference>
<dbReference type="PROSITE" id="PS50943">
    <property type="entry name" value="HTH_CROC1"/>
    <property type="match status" value="1"/>
</dbReference>
<dbReference type="InterPro" id="IPR001387">
    <property type="entry name" value="Cro/C1-type_HTH"/>
</dbReference>
<proteinExistence type="predicted"/>
<sequence length="159" mass="16987">MDAVQSLQSLQSTAGFGELLRIRRERVGLTQQVLADHATLSVRAIRDMESGRVQRPRQETVRLLADALRLEGPNRSNFEAACAPAGARRGAARRADRAAGRPGRDRRPGPGGRGADRRARRARRPAGHGGRPGRGRQDPAGPGGRATSVPRVPVVGALD</sequence>
<keyword evidence="4" id="KW-1185">Reference proteome</keyword>
<evidence type="ECO:0000256" key="1">
    <source>
        <dbReference type="SAM" id="MobiDB-lite"/>
    </source>
</evidence>
<feature type="compositionally biased region" description="Basic and acidic residues" evidence="1">
    <location>
        <begin position="93"/>
        <end position="108"/>
    </location>
</feature>
<dbReference type="InterPro" id="IPR010982">
    <property type="entry name" value="Lambda_DNA-bd_dom_sf"/>
</dbReference>
<protein>
    <submittedName>
        <fullName evidence="3">Helix-turn-helix transcriptional regulator</fullName>
    </submittedName>
</protein>
<dbReference type="SUPFAM" id="SSF47413">
    <property type="entry name" value="lambda repressor-like DNA-binding domains"/>
    <property type="match status" value="1"/>
</dbReference>
<comment type="caution">
    <text evidence="3">The sequence shown here is derived from an EMBL/GenBank/DDBJ whole genome shotgun (WGS) entry which is preliminary data.</text>
</comment>
<dbReference type="EMBL" id="JBBKAM010000002">
    <property type="protein sequence ID" value="MEJ8641449.1"/>
    <property type="molecule type" value="Genomic_DNA"/>
</dbReference>
<name>A0ABU8U0Q2_9ACTN</name>
<evidence type="ECO:0000259" key="2">
    <source>
        <dbReference type="PROSITE" id="PS50943"/>
    </source>
</evidence>
<dbReference type="Proteomes" id="UP001382904">
    <property type="component" value="Unassembled WGS sequence"/>
</dbReference>
<feature type="compositionally biased region" description="Low complexity" evidence="1">
    <location>
        <begin position="80"/>
        <end position="89"/>
    </location>
</feature>
<dbReference type="SMART" id="SM00530">
    <property type="entry name" value="HTH_XRE"/>
    <property type="match status" value="1"/>
</dbReference>
<gene>
    <name evidence="3" type="ORF">WKI68_08065</name>
</gene>